<proteinExistence type="predicted"/>
<dbReference type="EMBL" id="AL157959">
    <property type="protein sequence ID" value="CAM07942.1"/>
    <property type="molecule type" value="Genomic_DNA"/>
</dbReference>
<organism evidence="1 2">
    <name type="scientific">Neisseria meningitidis serogroup A / serotype 4A (strain DSM 15465 / Z2491)</name>
    <dbReference type="NCBI Taxonomy" id="122587"/>
    <lineage>
        <taxon>Bacteria</taxon>
        <taxon>Pseudomonadati</taxon>
        <taxon>Pseudomonadota</taxon>
        <taxon>Betaproteobacteria</taxon>
        <taxon>Neisseriales</taxon>
        <taxon>Neisseriaceae</taxon>
        <taxon>Neisseria</taxon>
    </lineage>
</organism>
<name>A0A0U1RHR0_NEIMA</name>
<dbReference type="RefSeq" id="WP_002221436.1">
    <property type="nucleotide sequence ID" value="NC_003116.1"/>
</dbReference>
<dbReference type="AlphaFoldDB" id="A0A0U1RHR0"/>
<sequence>MTWVGGSGNAQQSSYYCEICESAGLNDTGNPDKSLGLPNNTFSNPPGWGATIGALAGSRIGMPEFGTFASHAIENFDWSWYRRYREIAETIEREYSGGLP</sequence>
<gene>
    <name evidence="1" type="ordered locus">NMA0684</name>
</gene>
<reference evidence="1 2" key="1">
    <citation type="journal article" date="2000" name="Nature">
        <title>Complete DNA sequence of a serogroup A strain of Neisseria meningitidis Z2491.</title>
        <authorList>
            <person name="Parkhill J."/>
            <person name="Achtman M."/>
            <person name="James K.D."/>
            <person name="Bentley S.D."/>
            <person name="Churcher C."/>
            <person name="Klee S.R."/>
            <person name="Morelli G."/>
            <person name="Basham D."/>
            <person name="Brown D."/>
            <person name="Chillingworth T."/>
            <person name="Davies R.M."/>
            <person name="Davis P."/>
            <person name="Devlin K."/>
            <person name="Feltwell T."/>
            <person name="Hamlin N."/>
            <person name="Holroyd S."/>
            <person name="Jagels K."/>
            <person name="Leather S."/>
            <person name="Moule S."/>
            <person name="Mungall K."/>
            <person name="Quail M.A."/>
            <person name="Rajandream M.A."/>
            <person name="Rutherford K.M."/>
            <person name="Simmonds M."/>
            <person name="Skelton J."/>
            <person name="Whitehead S."/>
            <person name="Spratt B.G."/>
            <person name="Barrell B.G."/>
        </authorList>
    </citation>
    <scope>NUCLEOTIDE SEQUENCE [LARGE SCALE GENOMIC DNA]</scope>
    <source>
        <strain evidence="2">DSM 15465 / Z2491</strain>
    </source>
</reference>
<protein>
    <submittedName>
        <fullName evidence="1">Uncharacterized protein</fullName>
    </submittedName>
</protein>
<dbReference type="Proteomes" id="UP000000626">
    <property type="component" value="Chromosome"/>
</dbReference>
<accession>A0A0U1RHR0</accession>
<dbReference type="KEGG" id="nma:NMA0684"/>
<dbReference type="HOGENOM" id="CLU_2302880_0_0_4"/>
<dbReference type="EnsemblBacteria" id="CAM07942">
    <property type="protein sequence ID" value="CAM07942"/>
    <property type="gene ID" value="NMA0684"/>
</dbReference>
<evidence type="ECO:0000313" key="2">
    <source>
        <dbReference type="Proteomes" id="UP000000626"/>
    </source>
</evidence>
<evidence type="ECO:0000313" key="1">
    <source>
        <dbReference type="EMBL" id="CAM07942.1"/>
    </source>
</evidence>